<dbReference type="InterPro" id="IPR005146">
    <property type="entry name" value="B3/B4_tRNA-bd"/>
</dbReference>
<dbReference type="SMART" id="SM00873">
    <property type="entry name" value="B3_4"/>
    <property type="match status" value="1"/>
</dbReference>
<dbReference type="SUPFAM" id="SSF46955">
    <property type="entry name" value="Putative DNA-binding domain"/>
    <property type="match status" value="1"/>
</dbReference>
<comment type="similarity">
    <text evidence="3">Belongs to the phenylalanyl-tRNA synthetase beta subunit family. Type 2 subfamily.</text>
</comment>
<dbReference type="GO" id="GO:0003723">
    <property type="term" value="F:RNA binding"/>
    <property type="evidence" value="ECO:0007669"/>
    <property type="project" value="InterPro"/>
</dbReference>
<dbReference type="PANTHER" id="PTHR10947">
    <property type="entry name" value="PHENYLALANYL-TRNA SYNTHETASE BETA CHAIN AND LEUCINE-RICH REPEAT-CONTAINING PROTEIN 47"/>
    <property type="match status" value="1"/>
</dbReference>
<dbReference type="AlphaFoldDB" id="A0A152A6J8"/>
<dbReference type="PANTHER" id="PTHR10947:SF0">
    <property type="entry name" value="PHENYLALANINE--TRNA LIGASE BETA SUBUNIT"/>
    <property type="match status" value="1"/>
</dbReference>
<dbReference type="SUPFAM" id="SSF56037">
    <property type="entry name" value="PheT/TilS domain"/>
    <property type="match status" value="1"/>
</dbReference>
<dbReference type="EC" id="6.1.1.20" evidence="4"/>
<dbReference type="InterPro" id="IPR045864">
    <property type="entry name" value="aa-tRNA-synth_II/BPL/LPL"/>
</dbReference>
<dbReference type="InterPro" id="IPR020825">
    <property type="entry name" value="Phe-tRNA_synthase-like_B3/B4"/>
</dbReference>
<dbReference type="Proteomes" id="UP000076078">
    <property type="component" value="Unassembled WGS sequence"/>
</dbReference>
<name>A0A152A6J8_TIELA</name>
<sequence>MALKEKQDDKINTDSNLSDDIIYKIDIPANRYDLLCLEGISRALNVYNGKIPIVKYSITPPPNGVYQKLIVQKEVDQVRPIIVCGVLRDITFNQDTYQSFIDLQDKLHQNVCRKRTLVSIGTHDLDTIKGPFTYKALPPKDIKFVPLSQTKEFNAEELFKHYDETKSHLKPYLPIIKDSPVYPVIYDSNGVVLSLPPIINGEHSKITLNTKNVFIEVTATDKTKANIVLNTMLTMFSGYCKKPYTMEQVEVVDQHGKTHLYPQIDEKSIDASVEFINKSIGIDIKAKEMVEKLSRMSLESKVVDDSKIRVQIPVTRSDIIHECDIMEDVAVGYGFNNLKIELPKTLTSGRIQPINKLSELISQEVALAGYTEIMTFVLCHNKDNFESLKRKDDGSSVKIGNYLHEEFSEVRTNVISSLLKSVVTNQAAPLPIKLFEMTDVAVKGSLGNKDLSDPDSNNSDVGAYNKRVLGAIFANSSSKLEVIHGLLDKVMLSVSIPQVDATNSKGYELVHSNDAIFIPGMGTDILVNGKKVGIMGVVHPHVLKNYECPFPCSILEIEINLEFANNILNRVSSK</sequence>
<comment type="subcellular location">
    <subcellularLocation>
        <location evidence="2">Cytoplasm</location>
    </subcellularLocation>
</comment>
<keyword evidence="7" id="KW-0479">Metal-binding</keyword>
<dbReference type="FunCoup" id="A0A152A6J8">
    <property type="interactions" value="978"/>
</dbReference>
<keyword evidence="11" id="KW-0648">Protein biosynthesis</keyword>
<dbReference type="GO" id="GO:0004826">
    <property type="term" value="F:phenylalanine-tRNA ligase activity"/>
    <property type="evidence" value="ECO:0007669"/>
    <property type="project" value="UniProtKB-EC"/>
</dbReference>
<keyword evidence="16" id="KW-1185">Reference proteome</keyword>
<keyword evidence="10" id="KW-0460">Magnesium</keyword>
<evidence type="ECO:0000256" key="1">
    <source>
        <dbReference type="ARBA" id="ARBA00001946"/>
    </source>
</evidence>
<keyword evidence="12" id="KW-0030">Aminoacyl-tRNA synthetase</keyword>
<dbReference type="Gene3D" id="3.30.56.10">
    <property type="match status" value="2"/>
</dbReference>
<dbReference type="Gene3D" id="3.50.40.10">
    <property type="entry name" value="Phenylalanyl-trna Synthetase, Chain B, domain 3"/>
    <property type="match status" value="1"/>
</dbReference>
<dbReference type="InterPro" id="IPR009061">
    <property type="entry name" value="DNA-bd_dom_put_sf"/>
</dbReference>
<evidence type="ECO:0000256" key="9">
    <source>
        <dbReference type="ARBA" id="ARBA00022840"/>
    </source>
</evidence>
<evidence type="ECO:0000256" key="7">
    <source>
        <dbReference type="ARBA" id="ARBA00022723"/>
    </source>
</evidence>
<gene>
    <name evidence="15" type="ORF">DLAC_01869</name>
</gene>
<keyword evidence="8" id="KW-0547">Nucleotide-binding</keyword>
<dbReference type="InterPro" id="IPR005147">
    <property type="entry name" value="tRNA_synthase_B5-dom"/>
</dbReference>
<dbReference type="GO" id="GO:0006432">
    <property type="term" value="P:phenylalanyl-tRNA aminoacylation"/>
    <property type="evidence" value="ECO:0007669"/>
    <property type="project" value="InterPro"/>
</dbReference>
<evidence type="ECO:0000256" key="10">
    <source>
        <dbReference type="ARBA" id="ARBA00022842"/>
    </source>
</evidence>
<dbReference type="InterPro" id="IPR040659">
    <property type="entry name" value="PhetRS_B1"/>
</dbReference>
<dbReference type="Pfam" id="PF18262">
    <property type="entry name" value="PhetRS_B1"/>
    <property type="match status" value="1"/>
</dbReference>
<dbReference type="SUPFAM" id="SSF55681">
    <property type="entry name" value="Class II aaRS and biotin synthetases"/>
    <property type="match status" value="1"/>
</dbReference>
<evidence type="ECO:0000256" key="5">
    <source>
        <dbReference type="ARBA" id="ARBA00022490"/>
    </source>
</evidence>
<comment type="caution">
    <text evidence="15">The sequence shown here is derived from an EMBL/GenBank/DDBJ whole genome shotgun (WGS) entry which is preliminary data.</text>
</comment>
<dbReference type="PROSITE" id="PS51483">
    <property type="entry name" value="B5"/>
    <property type="match status" value="1"/>
</dbReference>
<dbReference type="EMBL" id="LODT01000006">
    <property type="protein sequence ID" value="KYR01852.1"/>
    <property type="molecule type" value="Genomic_DNA"/>
</dbReference>
<keyword evidence="6 15" id="KW-0436">Ligase</keyword>
<evidence type="ECO:0000256" key="3">
    <source>
        <dbReference type="ARBA" id="ARBA00007438"/>
    </source>
</evidence>
<dbReference type="FunFam" id="3.50.40.10:FF:000002">
    <property type="entry name" value="phenylalanine--tRNA ligase beta subunit"/>
    <property type="match status" value="1"/>
</dbReference>
<evidence type="ECO:0000256" key="11">
    <source>
        <dbReference type="ARBA" id="ARBA00022917"/>
    </source>
</evidence>
<dbReference type="InParanoid" id="A0A152A6J8"/>
<dbReference type="GO" id="GO:0009328">
    <property type="term" value="C:phenylalanine-tRNA ligase complex"/>
    <property type="evidence" value="ECO:0007669"/>
    <property type="project" value="TreeGrafter"/>
</dbReference>
<accession>A0A152A6J8</accession>
<organism evidence="15 16">
    <name type="scientific">Tieghemostelium lacteum</name>
    <name type="common">Slime mold</name>
    <name type="synonym">Dictyostelium lacteum</name>
    <dbReference type="NCBI Taxonomy" id="361077"/>
    <lineage>
        <taxon>Eukaryota</taxon>
        <taxon>Amoebozoa</taxon>
        <taxon>Evosea</taxon>
        <taxon>Eumycetozoa</taxon>
        <taxon>Dictyostelia</taxon>
        <taxon>Dictyosteliales</taxon>
        <taxon>Raperosteliaceae</taxon>
        <taxon>Tieghemostelium</taxon>
    </lineage>
</organism>
<evidence type="ECO:0000256" key="8">
    <source>
        <dbReference type="ARBA" id="ARBA00022741"/>
    </source>
</evidence>
<dbReference type="NCBIfam" id="TIGR00471">
    <property type="entry name" value="pheT_arch"/>
    <property type="match status" value="1"/>
</dbReference>
<keyword evidence="9" id="KW-0067">ATP-binding</keyword>
<dbReference type="GO" id="GO:0000287">
    <property type="term" value="F:magnesium ion binding"/>
    <property type="evidence" value="ECO:0007669"/>
    <property type="project" value="InterPro"/>
</dbReference>
<feature type="domain" description="B5" evidence="14">
    <location>
        <begin position="264"/>
        <end position="340"/>
    </location>
</feature>
<dbReference type="STRING" id="361077.A0A152A6J8"/>
<evidence type="ECO:0000259" key="14">
    <source>
        <dbReference type="PROSITE" id="PS51483"/>
    </source>
</evidence>
<proteinExistence type="inferred from homology"/>
<reference evidence="15 16" key="1">
    <citation type="submission" date="2015-12" db="EMBL/GenBank/DDBJ databases">
        <title>Dictyostelia acquired genes for synthesis and detection of signals that induce cell-type specialization by lateral gene transfer from prokaryotes.</title>
        <authorList>
            <person name="Gloeckner G."/>
            <person name="Schaap P."/>
        </authorList>
    </citation>
    <scope>NUCLEOTIDE SEQUENCE [LARGE SCALE GENOMIC DNA]</scope>
    <source>
        <strain evidence="15 16">TK</strain>
    </source>
</reference>
<evidence type="ECO:0000256" key="2">
    <source>
        <dbReference type="ARBA" id="ARBA00004496"/>
    </source>
</evidence>
<dbReference type="InterPro" id="IPR045060">
    <property type="entry name" value="Phe-tRNA-ligase_IIc_bsu"/>
</dbReference>
<dbReference type="GO" id="GO:0005524">
    <property type="term" value="F:ATP binding"/>
    <property type="evidence" value="ECO:0007669"/>
    <property type="project" value="UniProtKB-KW"/>
</dbReference>
<evidence type="ECO:0000256" key="13">
    <source>
        <dbReference type="ARBA" id="ARBA00033189"/>
    </source>
</evidence>
<dbReference type="OrthoDB" id="1698572at2759"/>
<dbReference type="OMA" id="FPGRCAN"/>
<keyword evidence="5" id="KW-0963">Cytoplasm</keyword>
<dbReference type="Gene3D" id="3.30.930.10">
    <property type="entry name" value="Bira Bifunctional Protein, Domain 2"/>
    <property type="match status" value="1"/>
</dbReference>
<dbReference type="SMART" id="SM00874">
    <property type="entry name" value="B5"/>
    <property type="match status" value="1"/>
</dbReference>
<evidence type="ECO:0000256" key="12">
    <source>
        <dbReference type="ARBA" id="ARBA00023146"/>
    </source>
</evidence>
<dbReference type="InterPro" id="IPR041616">
    <property type="entry name" value="PheRS_beta_core"/>
</dbReference>
<comment type="cofactor">
    <cofactor evidence="1">
        <name>Mg(2+)</name>
        <dbReference type="ChEBI" id="CHEBI:18420"/>
    </cofactor>
</comment>
<dbReference type="Pfam" id="PF03484">
    <property type="entry name" value="B5"/>
    <property type="match status" value="1"/>
</dbReference>
<dbReference type="InterPro" id="IPR004531">
    <property type="entry name" value="Phe-tRNA-synth_IIc_bsu_arc_euk"/>
</dbReference>
<protein>
    <recommendedName>
        <fullName evidence="4">phenylalanine--tRNA ligase</fullName>
        <ecNumber evidence="4">6.1.1.20</ecNumber>
    </recommendedName>
    <alternativeName>
        <fullName evidence="13">Phenylalanyl-tRNA synthetase beta subunit</fullName>
    </alternativeName>
</protein>
<evidence type="ECO:0000256" key="4">
    <source>
        <dbReference type="ARBA" id="ARBA00012814"/>
    </source>
</evidence>
<evidence type="ECO:0000313" key="16">
    <source>
        <dbReference type="Proteomes" id="UP000076078"/>
    </source>
</evidence>
<dbReference type="Pfam" id="PF17759">
    <property type="entry name" value="tRNA_synthFbeta"/>
    <property type="match status" value="1"/>
</dbReference>
<evidence type="ECO:0000256" key="6">
    <source>
        <dbReference type="ARBA" id="ARBA00022598"/>
    </source>
</evidence>
<dbReference type="Pfam" id="PF03483">
    <property type="entry name" value="B3_4"/>
    <property type="match status" value="1"/>
</dbReference>
<evidence type="ECO:0000313" key="15">
    <source>
        <dbReference type="EMBL" id="KYR01852.1"/>
    </source>
</evidence>